<dbReference type="PANTHER" id="PTHR30514">
    <property type="entry name" value="GLUCOKINASE"/>
    <property type="match status" value="1"/>
</dbReference>
<dbReference type="InterPro" id="IPR000281">
    <property type="entry name" value="HTH_RpiR"/>
</dbReference>
<dbReference type="Proteomes" id="UP000194159">
    <property type="component" value="Chromosome"/>
</dbReference>
<dbReference type="Pfam" id="PF01418">
    <property type="entry name" value="HTH_6"/>
    <property type="match status" value="1"/>
</dbReference>
<dbReference type="GO" id="GO:0003700">
    <property type="term" value="F:DNA-binding transcription factor activity"/>
    <property type="evidence" value="ECO:0007669"/>
    <property type="project" value="InterPro"/>
</dbReference>
<evidence type="ECO:0000259" key="1">
    <source>
        <dbReference type="PROSITE" id="PS51071"/>
    </source>
</evidence>
<dbReference type="GO" id="GO:0097367">
    <property type="term" value="F:carbohydrate derivative binding"/>
    <property type="evidence" value="ECO:0007669"/>
    <property type="project" value="InterPro"/>
</dbReference>
<dbReference type="InterPro" id="IPR047640">
    <property type="entry name" value="RpiR-like"/>
</dbReference>
<dbReference type="Gene3D" id="1.10.10.10">
    <property type="entry name" value="Winged helix-like DNA-binding domain superfamily/Winged helix DNA-binding domain"/>
    <property type="match status" value="1"/>
</dbReference>
<dbReference type="InterPro" id="IPR036388">
    <property type="entry name" value="WH-like_DNA-bd_sf"/>
</dbReference>
<organism evidence="2 3">
    <name type="scientific">Rhizobium etli</name>
    <dbReference type="NCBI Taxonomy" id="29449"/>
    <lineage>
        <taxon>Bacteria</taxon>
        <taxon>Pseudomonadati</taxon>
        <taxon>Pseudomonadota</taxon>
        <taxon>Alphaproteobacteria</taxon>
        <taxon>Hyphomicrobiales</taxon>
        <taxon>Rhizobiaceae</taxon>
        <taxon>Rhizobium/Agrobacterium group</taxon>
        <taxon>Rhizobium</taxon>
    </lineage>
</organism>
<sequence>MDLNSTVKRPSDIGELKSMIVAAGLRLPEQQERVARIALVRPEMIAFGTISSVAIECHVSPSTVARVATSLGFDSFKEFKACFRQHLRNISASAGYP</sequence>
<name>A0AAN1EKB3_RHIET</name>
<evidence type="ECO:0000313" key="2">
    <source>
        <dbReference type="EMBL" id="ARQ10423.1"/>
    </source>
</evidence>
<dbReference type="PROSITE" id="PS51071">
    <property type="entry name" value="HTH_RPIR"/>
    <property type="match status" value="1"/>
</dbReference>
<feature type="domain" description="HTH rpiR-type" evidence="1">
    <location>
        <begin position="14"/>
        <end position="90"/>
    </location>
</feature>
<dbReference type="InterPro" id="IPR009057">
    <property type="entry name" value="Homeodomain-like_sf"/>
</dbReference>
<proteinExistence type="predicted"/>
<accession>A0AAN1EKB3</accession>
<dbReference type="EMBL" id="CP020906">
    <property type="protein sequence ID" value="ARQ10423.1"/>
    <property type="molecule type" value="Genomic_DNA"/>
</dbReference>
<reference evidence="2 3" key="1">
    <citation type="submission" date="2017-04" db="EMBL/GenBank/DDBJ databases">
        <title>Complete genome sequences of Rhizobium genomic linages associated to common bean (phaseolus vulgaris).</title>
        <authorList>
            <person name="Santamaria R.I."/>
            <person name="Bustos P."/>
            <person name="Perez-Carrascal O."/>
            <person name="Martinez-Flores I."/>
            <person name="Juarez S."/>
            <person name="Lozano L."/>
            <person name="Miranda F."/>
            <person name="Vinuesa P."/>
            <person name="Martinez-Romero E."/>
            <person name="Cevallos M.A."/>
            <person name="Romero D."/>
            <person name="Davila G."/>
            <person name="Gonzalez V."/>
        </authorList>
    </citation>
    <scope>NUCLEOTIDE SEQUENCE [LARGE SCALE GENOMIC DNA]</scope>
    <source>
        <strain evidence="2 3">NXC12</strain>
    </source>
</reference>
<evidence type="ECO:0000313" key="3">
    <source>
        <dbReference type="Proteomes" id="UP000194159"/>
    </source>
</evidence>
<dbReference type="SUPFAM" id="SSF46689">
    <property type="entry name" value="Homeodomain-like"/>
    <property type="match status" value="1"/>
</dbReference>
<protein>
    <submittedName>
        <fullName evidence="2">RpiR family transcriptional regulator protein</fullName>
    </submittedName>
</protein>
<dbReference type="AlphaFoldDB" id="A0AAN1EKB3"/>
<gene>
    <name evidence="2" type="ORF">NXC12_CH02406</name>
</gene>
<dbReference type="PANTHER" id="PTHR30514:SF18">
    <property type="entry name" value="RPIR-FAMILY TRANSCRIPTIONAL REGULATOR"/>
    <property type="match status" value="1"/>
</dbReference>
<dbReference type="GO" id="GO:0003677">
    <property type="term" value="F:DNA binding"/>
    <property type="evidence" value="ECO:0007669"/>
    <property type="project" value="InterPro"/>
</dbReference>
<dbReference type="RefSeq" id="WP_011425615.1">
    <property type="nucleotide sequence ID" value="NZ_CP020906.1"/>
</dbReference>